<accession>A0A074ZD94</accession>
<dbReference type="InParanoid" id="A0A074ZD94"/>
<dbReference type="AlphaFoldDB" id="A0A074ZD94"/>
<dbReference type="Proteomes" id="UP000030641">
    <property type="component" value="Unassembled WGS sequence"/>
</dbReference>
<gene>
    <name evidence="2" type="ORF">AUEXF2481DRAFT_649111</name>
</gene>
<name>A0A074ZD94_AURSE</name>
<evidence type="ECO:0000313" key="2">
    <source>
        <dbReference type="EMBL" id="KEQ96631.1"/>
    </source>
</evidence>
<evidence type="ECO:0000313" key="3">
    <source>
        <dbReference type="Proteomes" id="UP000030641"/>
    </source>
</evidence>
<dbReference type="HOGENOM" id="CLU_1049640_0_0_1"/>
<feature type="compositionally biased region" description="Basic and acidic residues" evidence="1">
    <location>
        <begin position="90"/>
        <end position="101"/>
    </location>
</feature>
<dbReference type="RefSeq" id="XP_013345173.1">
    <property type="nucleotide sequence ID" value="XM_013489719.1"/>
</dbReference>
<feature type="region of interest" description="Disordered" evidence="1">
    <location>
        <begin position="81"/>
        <end position="123"/>
    </location>
</feature>
<organism evidence="2 3">
    <name type="scientific">Aureobasidium subglaciale (strain EXF-2481)</name>
    <name type="common">Aureobasidium pullulans var. subglaciale</name>
    <dbReference type="NCBI Taxonomy" id="1043005"/>
    <lineage>
        <taxon>Eukaryota</taxon>
        <taxon>Fungi</taxon>
        <taxon>Dikarya</taxon>
        <taxon>Ascomycota</taxon>
        <taxon>Pezizomycotina</taxon>
        <taxon>Dothideomycetes</taxon>
        <taxon>Dothideomycetidae</taxon>
        <taxon>Dothideales</taxon>
        <taxon>Saccotheciaceae</taxon>
        <taxon>Aureobasidium</taxon>
    </lineage>
</organism>
<keyword evidence="3" id="KW-1185">Reference proteome</keyword>
<dbReference type="GeneID" id="25370003"/>
<evidence type="ECO:0000256" key="1">
    <source>
        <dbReference type="SAM" id="MobiDB-lite"/>
    </source>
</evidence>
<sequence length="263" mass="29273">MSAHVYTTPRILEGRRKSNNITKRLLCQRQRQFTWDVGTSSSSISSISASPKHQDTVGDCIYIRQPRLLKSTMTLTHYSSADDEDYTSSDNDHLFMKDSPRRQSGGTASPPRSDGQLIPLRGRATSRSSPICVCRNPSAIASAASSAAAYSPVEPAIWNELRRLFRDGDPRKQFDILRRRTPADDDQGHGFILVEARVQAQDGTMIAKGEPCTDDVLSLRSLRNALMETQGVKHLPFKNGDEIIAGRIREFEKSCSACSLPRY</sequence>
<reference evidence="2 3" key="1">
    <citation type="journal article" date="2014" name="BMC Genomics">
        <title>Genome sequencing of four Aureobasidium pullulans varieties: biotechnological potential, stress tolerance, and description of new species.</title>
        <authorList>
            <person name="Gostin Ar C."/>
            <person name="Ohm R.A."/>
            <person name="Kogej T."/>
            <person name="Sonjak S."/>
            <person name="Turk M."/>
            <person name="Zajc J."/>
            <person name="Zalar P."/>
            <person name="Grube M."/>
            <person name="Sun H."/>
            <person name="Han J."/>
            <person name="Sharma A."/>
            <person name="Chiniquy J."/>
            <person name="Ngan C.Y."/>
            <person name="Lipzen A."/>
            <person name="Barry K."/>
            <person name="Grigoriev I.V."/>
            <person name="Gunde-Cimerman N."/>
        </authorList>
    </citation>
    <scope>NUCLEOTIDE SEQUENCE [LARGE SCALE GENOMIC DNA]</scope>
    <source>
        <strain evidence="2 3">EXF-2481</strain>
    </source>
</reference>
<protein>
    <submittedName>
        <fullName evidence="2">Uncharacterized protein</fullName>
    </submittedName>
</protein>
<dbReference type="OrthoDB" id="3907221at2759"/>
<dbReference type="EMBL" id="KL584756">
    <property type="protein sequence ID" value="KEQ96631.1"/>
    <property type="molecule type" value="Genomic_DNA"/>
</dbReference>
<proteinExistence type="predicted"/>